<dbReference type="OrthoDB" id="9768142at2"/>
<dbReference type="Pfam" id="PF16331">
    <property type="entry name" value="TolA_bind_tri"/>
    <property type="match status" value="1"/>
</dbReference>
<reference evidence="3 4" key="1">
    <citation type="journal article" date="2011" name="Front. Microbiol.">
        <title>Genomic signatures of strain selection and enhancement in Bacillus atrophaeus var. globigii, a historical biowarfare simulant.</title>
        <authorList>
            <person name="Gibbons H.S."/>
            <person name="Broomall S.M."/>
            <person name="McNew L.A."/>
            <person name="Daligault H."/>
            <person name="Chapman C."/>
            <person name="Bruce D."/>
            <person name="Karavis M."/>
            <person name="Krepps M."/>
            <person name="McGregor P.A."/>
            <person name="Hong C."/>
            <person name="Park K.H."/>
            <person name="Akmal A."/>
            <person name="Feldman A."/>
            <person name="Lin J.S."/>
            <person name="Chang W.E."/>
            <person name="Higgs B.W."/>
            <person name="Demirev P."/>
            <person name="Lindquist J."/>
            <person name="Liem A."/>
            <person name="Fochler E."/>
            <person name="Read T.D."/>
            <person name="Tapia R."/>
            <person name="Johnson S."/>
            <person name="Bishop-Lilly K.A."/>
            <person name="Detter C."/>
            <person name="Han C."/>
            <person name="Sozhamannan S."/>
            <person name="Rosenzweig C.N."/>
            <person name="Skowronski E.W."/>
        </authorList>
    </citation>
    <scope>NUCLEOTIDE SEQUENCE [LARGE SCALE GENOMIC DNA]</scope>
    <source>
        <strain evidence="3 4">AIT1</strain>
    </source>
</reference>
<comment type="caution">
    <text evidence="3">The sequence shown here is derived from an EMBL/GenBank/DDBJ whole genome shotgun (WGS) entry which is preliminary data.</text>
</comment>
<name>A0A432WZZ7_9GAMM</name>
<dbReference type="InterPro" id="IPR019734">
    <property type="entry name" value="TPR_rpt"/>
</dbReference>
<keyword evidence="1" id="KW-0574">Periplasm</keyword>
<dbReference type="EMBL" id="PIPQ01000006">
    <property type="protein sequence ID" value="RUO39391.1"/>
    <property type="molecule type" value="Genomic_DNA"/>
</dbReference>
<keyword evidence="4" id="KW-1185">Reference proteome</keyword>
<dbReference type="NCBIfam" id="TIGR02795">
    <property type="entry name" value="tol_pal_ybgF"/>
    <property type="match status" value="1"/>
</dbReference>
<dbReference type="InterPro" id="IPR014162">
    <property type="entry name" value="CpoB_C"/>
</dbReference>
<feature type="signal peptide" evidence="1">
    <location>
        <begin position="1"/>
        <end position="24"/>
    </location>
</feature>
<dbReference type="GO" id="GO:0043093">
    <property type="term" value="P:FtsZ-dependent cytokinesis"/>
    <property type="evidence" value="ECO:0007669"/>
    <property type="project" value="UniProtKB-UniRule"/>
</dbReference>
<dbReference type="GO" id="GO:0070206">
    <property type="term" value="P:protein trimerization"/>
    <property type="evidence" value="ECO:0007669"/>
    <property type="project" value="InterPro"/>
</dbReference>
<dbReference type="GO" id="GO:0030288">
    <property type="term" value="C:outer membrane-bounded periplasmic space"/>
    <property type="evidence" value="ECO:0007669"/>
    <property type="project" value="UniProtKB-UniRule"/>
</dbReference>
<keyword evidence="1" id="KW-0131">Cell cycle</keyword>
<dbReference type="AlphaFoldDB" id="A0A432WZZ7"/>
<sequence length="242" mass="27487" precursor="true">MKLKVTVTALAFTLGCLASTNAYSQAESVAQRVDRLERAFEARQAGQARILQQLNSLQREVSELRGITESHANQLEQILERQRDLYQEIERRLAEPQSTGMDSARYDEADVFNADTSNAETGYDRAIRLVLEEKRYDQAIPEFQRYIANNPNSEYVGNAHYWLGQLFYVQQNYTEAKSHFSTVVSNHADSTKRADCILKLGMIAALEGNSTAARRFFEQVNREYPNSTESGMATRQLQSLSN</sequence>
<comment type="similarity">
    <text evidence="1">Belongs to the CpoB family.</text>
</comment>
<proteinExistence type="inferred from homology"/>
<dbReference type="Gene3D" id="1.20.5.110">
    <property type="match status" value="1"/>
</dbReference>
<gene>
    <name evidence="3" type="primary">ygbF</name>
    <name evidence="1" type="synonym">cpoB</name>
    <name evidence="3" type="ORF">CWE15_09735</name>
</gene>
<dbReference type="Gene3D" id="1.25.40.10">
    <property type="entry name" value="Tetratricopeptide repeat domain"/>
    <property type="match status" value="1"/>
</dbReference>
<dbReference type="SUPFAM" id="SSF48452">
    <property type="entry name" value="TPR-like"/>
    <property type="match status" value="1"/>
</dbReference>
<comment type="subcellular location">
    <subcellularLocation>
        <location evidence="1">Periplasm</location>
    </subcellularLocation>
</comment>
<accession>A0A432WZZ7</accession>
<dbReference type="InterPro" id="IPR032519">
    <property type="entry name" value="YbgF_tri"/>
</dbReference>
<dbReference type="RefSeq" id="WP_126757891.1">
    <property type="nucleotide sequence ID" value="NZ_PIPQ01000006.1"/>
</dbReference>
<dbReference type="InterPro" id="IPR034706">
    <property type="entry name" value="CpoB"/>
</dbReference>
<dbReference type="InterPro" id="IPR011990">
    <property type="entry name" value="TPR-like_helical_dom_sf"/>
</dbReference>
<organism evidence="3 4">
    <name type="scientific">Aliidiomarina taiwanensis</name>
    <dbReference type="NCBI Taxonomy" id="946228"/>
    <lineage>
        <taxon>Bacteria</taxon>
        <taxon>Pseudomonadati</taxon>
        <taxon>Pseudomonadota</taxon>
        <taxon>Gammaproteobacteria</taxon>
        <taxon>Alteromonadales</taxon>
        <taxon>Idiomarinaceae</taxon>
        <taxon>Aliidiomarina</taxon>
    </lineage>
</organism>
<evidence type="ECO:0000313" key="3">
    <source>
        <dbReference type="EMBL" id="RUO39391.1"/>
    </source>
</evidence>
<evidence type="ECO:0000256" key="1">
    <source>
        <dbReference type="HAMAP-Rule" id="MF_02066"/>
    </source>
</evidence>
<dbReference type="PROSITE" id="PS51257">
    <property type="entry name" value="PROKAR_LIPOPROTEIN"/>
    <property type="match status" value="1"/>
</dbReference>
<keyword evidence="1" id="KW-0732">Signal</keyword>
<dbReference type="Proteomes" id="UP000286976">
    <property type="component" value="Unassembled WGS sequence"/>
</dbReference>
<feature type="chain" id="PRO_5019596377" description="Cell division coordinator CpoB" evidence="1">
    <location>
        <begin position="25"/>
        <end position="242"/>
    </location>
</feature>
<dbReference type="Pfam" id="PF13432">
    <property type="entry name" value="TPR_16"/>
    <property type="match status" value="1"/>
</dbReference>
<keyword evidence="1" id="KW-0132">Cell division</keyword>
<evidence type="ECO:0000313" key="4">
    <source>
        <dbReference type="Proteomes" id="UP000286976"/>
    </source>
</evidence>
<evidence type="ECO:0000259" key="2">
    <source>
        <dbReference type="Pfam" id="PF16331"/>
    </source>
</evidence>
<dbReference type="HAMAP" id="MF_02066">
    <property type="entry name" value="CpoB"/>
    <property type="match status" value="1"/>
</dbReference>
<protein>
    <recommendedName>
        <fullName evidence="1">Cell division coordinator CpoB</fullName>
    </recommendedName>
</protein>
<comment type="function">
    <text evidence="1">Mediates coordination of peptidoglycan synthesis and outer membrane constriction during cell division.</text>
</comment>
<feature type="domain" description="YbgF trimerisation" evidence="2">
    <location>
        <begin position="28"/>
        <end position="100"/>
    </location>
</feature>
<dbReference type="Pfam" id="PF13174">
    <property type="entry name" value="TPR_6"/>
    <property type="match status" value="1"/>
</dbReference>